<dbReference type="SMART" id="SM00184">
    <property type="entry name" value="RING"/>
    <property type="match status" value="1"/>
</dbReference>
<dbReference type="PANTHER" id="PTHR45931:SF3">
    <property type="entry name" value="RING ZINC FINGER-CONTAINING PROTEIN"/>
    <property type="match status" value="1"/>
</dbReference>
<accession>C1FH55</accession>
<name>C1FH55_MICCC</name>
<dbReference type="PANTHER" id="PTHR45931">
    <property type="entry name" value="SI:CH211-59O9.10"/>
    <property type="match status" value="1"/>
</dbReference>
<dbReference type="InParanoid" id="C1FH55"/>
<dbReference type="InterPro" id="IPR051834">
    <property type="entry name" value="RING_finger_E3_ligase"/>
</dbReference>
<keyword evidence="7" id="KW-1185">Reference proteome</keyword>
<dbReference type="RefSeq" id="XP_002508506.1">
    <property type="nucleotide sequence ID" value="XM_002508460.1"/>
</dbReference>
<dbReference type="PROSITE" id="PS50089">
    <property type="entry name" value="ZF_RING_2"/>
    <property type="match status" value="1"/>
</dbReference>
<proteinExistence type="predicted"/>
<keyword evidence="3" id="KW-0862">Zinc</keyword>
<dbReference type="OrthoDB" id="21204at2759"/>
<evidence type="ECO:0000259" key="5">
    <source>
        <dbReference type="PROSITE" id="PS50089"/>
    </source>
</evidence>
<dbReference type="Pfam" id="PF13639">
    <property type="entry name" value="zf-RING_2"/>
    <property type="match status" value="1"/>
</dbReference>
<feature type="non-terminal residue" evidence="6">
    <location>
        <position position="1"/>
    </location>
</feature>
<dbReference type="AlphaFoldDB" id="C1FH55"/>
<dbReference type="GO" id="GO:0006511">
    <property type="term" value="P:ubiquitin-dependent protein catabolic process"/>
    <property type="evidence" value="ECO:0007669"/>
    <property type="project" value="TreeGrafter"/>
</dbReference>
<dbReference type="GeneID" id="8247058"/>
<gene>
    <name evidence="6" type="ORF">MICPUN_74929</name>
</gene>
<keyword evidence="2 4" id="KW-0863">Zinc-finger</keyword>
<dbReference type="SUPFAM" id="SSF57850">
    <property type="entry name" value="RING/U-box"/>
    <property type="match status" value="1"/>
</dbReference>
<dbReference type="GO" id="GO:0061630">
    <property type="term" value="F:ubiquitin protein ligase activity"/>
    <property type="evidence" value="ECO:0007669"/>
    <property type="project" value="TreeGrafter"/>
</dbReference>
<reference evidence="6 7" key="1">
    <citation type="journal article" date="2009" name="Science">
        <title>Green evolution and dynamic adaptations revealed by genomes of the marine picoeukaryotes Micromonas.</title>
        <authorList>
            <person name="Worden A.Z."/>
            <person name="Lee J.H."/>
            <person name="Mock T."/>
            <person name="Rouze P."/>
            <person name="Simmons M.P."/>
            <person name="Aerts A.L."/>
            <person name="Allen A.E."/>
            <person name="Cuvelier M.L."/>
            <person name="Derelle E."/>
            <person name="Everett M.V."/>
            <person name="Foulon E."/>
            <person name="Grimwood J."/>
            <person name="Gundlach H."/>
            <person name="Henrissat B."/>
            <person name="Napoli C."/>
            <person name="McDonald S.M."/>
            <person name="Parker M.S."/>
            <person name="Rombauts S."/>
            <person name="Salamov A."/>
            <person name="Von Dassow P."/>
            <person name="Badger J.H."/>
            <person name="Coutinho P.M."/>
            <person name="Demir E."/>
            <person name="Dubchak I."/>
            <person name="Gentemann C."/>
            <person name="Eikrem W."/>
            <person name="Gready J.E."/>
            <person name="John U."/>
            <person name="Lanier W."/>
            <person name="Lindquist E.A."/>
            <person name="Lucas S."/>
            <person name="Mayer K.F."/>
            <person name="Moreau H."/>
            <person name="Not F."/>
            <person name="Otillar R."/>
            <person name="Panaud O."/>
            <person name="Pangilinan J."/>
            <person name="Paulsen I."/>
            <person name="Piegu B."/>
            <person name="Poliakov A."/>
            <person name="Robbens S."/>
            <person name="Schmutz J."/>
            <person name="Toulza E."/>
            <person name="Wyss T."/>
            <person name="Zelensky A."/>
            <person name="Zhou K."/>
            <person name="Armbrust E.V."/>
            <person name="Bhattacharya D."/>
            <person name="Goodenough U.W."/>
            <person name="Van de Peer Y."/>
            <person name="Grigoriev I.V."/>
        </authorList>
    </citation>
    <scope>NUCLEOTIDE SEQUENCE [LARGE SCALE GENOMIC DNA]</scope>
    <source>
        <strain evidence="7">RCC299 / NOUM17</strain>
    </source>
</reference>
<dbReference type="KEGG" id="mis:MICPUN_74929"/>
<dbReference type="InterPro" id="IPR001841">
    <property type="entry name" value="Znf_RING"/>
</dbReference>
<feature type="domain" description="RING-type" evidence="5">
    <location>
        <begin position="5"/>
        <end position="47"/>
    </location>
</feature>
<protein>
    <recommendedName>
        <fullName evidence="5">RING-type domain-containing protein</fullName>
    </recommendedName>
</protein>
<evidence type="ECO:0000313" key="7">
    <source>
        <dbReference type="Proteomes" id="UP000002009"/>
    </source>
</evidence>
<dbReference type="eggNOG" id="KOG0800">
    <property type="taxonomic scope" value="Eukaryota"/>
</dbReference>
<dbReference type="Proteomes" id="UP000002009">
    <property type="component" value="Chromosome 10"/>
</dbReference>
<feature type="non-terminal residue" evidence="6">
    <location>
        <position position="51"/>
    </location>
</feature>
<dbReference type="InterPro" id="IPR013083">
    <property type="entry name" value="Znf_RING/FYVE/PHD"/>
</dbReference>
<evidence type="ECO:0000256" key="2">
    <source>
        <dbReference type="ARBA" id="ARBA00022771"/>
    </source>
</evidence>
<evidence type="ECO:0000256" key="1">
    <source>
        <dbReference type="ARBA" id="ARBA00022723"/>
    </source>
</evidence>
<organism evidence="6 7">
    <name type="scientific">Micromonas commoda (strain RCC299 / NOUM17 / CCMP2709)</name>
    <name type="common">Picoplanktonic green alga</name>
    <dbReference type="NCBI Taxonomy" id="296587"/>
    <lineage>
        <taxon>Eukaryota</taxon>
        <taxon>Viridiplantae</taxon>
        <taxon>Chlorophyta</taxon>
        <taxon>Mamiellophyceae</taxon>
        <taxon>Mamiellales</taxon>
        <taxon>Mamiellaceae</taxon>
        <taxon>Micromonas</taxon>
    </lineage>
</organism>
<evidence type="ECO:0000313" key="6">
    <source>
        <dbReference type="EMBL" id="ACO69764.1"/>
    </source>
</evidence>
<sequence length="51" mass="5768">ESADCTICMTTLNEPGETLCRLDCGHGFHVECLESWLHNERTCPNCRTKVI</sequence>
<keyword evidence="1" id="KW-0479">Metal-binding</keyword>
<dbReference type="STRING" id="296587.C1FH55"/>
<evidence type="ECO:0000256" key="3">
    <source>
        <dbReference type="ARBA" id="ARBA00022833"/>
    </source>
</evidence>
<dbReference type="Gene3D" id="3.30.40.10">
    <property type="entry name" value="Zinc/RING finger domain, C3HC4 (zinc finger)"/>
    <property type="match status" value="1"/>
</dbReference>
<dbReference type="GO" id="GO:0005634">
    <property type="term" value="C:nucleus"/>
    <property type="evidence" value="ECO:0007669"/>
    <property type="project" value="TreeGrafter"/>
</dbReference>
<evidence type="ECO:0000256" key="4">
    <source>
        <dbReference type="PROSITE-ProRule" id="PRU00175"/>
    </source>
</evidence>
<dbReference type="EMBL" id="CP001576">
    <property type="protein sequence ID" value="ACO69764.1"/>
    <property type="molecule type" value="Genomic_DNA"/>
</dbReference>
<dbReference type="GO" id="GO:0008270">
    <property type="term" value="F:zinc ion binding"/>
    <property type="evidence" value="ECO:0007669"/>
    <property type="project" value="UniProtKB-KW"/>
</dbReference>